<keyword evidence="2" id="KW-1185">Reference proteome</keyword>
<evidence type="ECO:0000313" key="1">
    <source>
        <dbReference type="EMBL" id="KAF7120235.1"/>
    </source>
</evidence>
<accession>A0A834L6P4</accession>
<dbReference type="OrthoDB" id="1435111at2759"/>
<dbReference type="Proteomes" id="UP000626092">
    <property type="component" value="Unassembled WGS sequence"/>
</dbReference>
<evidence type="ECO:0000313" key="2">
    <source>
        <dbReference type="Proteomes" id="UP000626092"/>
    </source>
</evidence>
<dbReference type="PANTHER" id="PTHR33116:SF86">
    <property type="entry name" value="REVERSE TRANSCRIPTASE DOMAIN-CONTAINING PROTEIN"/>
    <property type="match status" value="1"/>
</dbReference>
<proteinExistence type="predicted"/>
<sequence>MLGKYGEASGQRINYDKSSVTFSSNMGEMDKQLVCDLLDVPLMKVDARYLGLPSFWGKSKMEAYSFIVDKTLGKLQGWKQKQMSQGGKEIMLKSVTQAIPSYAMSCFLLPKGLCDKLNSYVSNFWWKGDPESRGIHWCSWDKMSKSKNDGGMGFRNFRAMNEALLALRGGRASWAWLSLLHGRELLLKGLRWQVKDGEDINFWKDRWVPSFKNFRIVSRKPDNCDVIKVADVVNGGQGTWRRDVLNQIVSHEEMRAITVIPLSKYGGKDSLVWHHSRDGVYSVRSGYYIAAEAYNKTNEGPSSSFIPSKNLCSLSSGCFGTIFLSLNYDHSMSAMPDIKRGLSFPG</sequence>
<dbReference type="AlphaFoldDB" id="A0A834L6P4"/>
<dbReference type="EMBL" id="WJXA01000013">
    <property type="protein sequence ID" value="KAF7120235.1"/>
    <property type="molecule type" value="Genomic_DNA"/>
</dbReference>
<protein>
    <submittedName>
        <fullName evidence="1">Uncharacterized protein</fullName>
    </submittedName>
</protein>
<reference evidence="1" key="1">
    <citation type="submission" date="2019-11" db="EMBL/GenBank/DDBJ databases">
        <authorList>
            <person name="Liu Y."/>
            <person name="Hou J."/>
            <person name="Li T.-Q."/>
            <person name="Guan C.-H."/>
            <person name="Wu X."/>
            <person name="Wu H.-Z."/>
            <person name="Ling F."/>
            <person name="Zhang R."/>
            <person name="Shi X.-G."/>
            <person name="Ren J.-P."/>
            <person name="Chen E.-F."/>
            <person name="Sun J.-M."/>
        </authorList>
    </citation>
    <scope>NUCLEOTIDE SEQUENCE</scope>
    <source>
        <strain evidence="1">Adult_tree_wgs_1</strain>
        <tissue evidence="1">Leaves</tissue>
    </source>
</reference>
<organism evidence="1 2">
    <name type="scientific">Rhododendron simsii</name>
    <name type="common">Sims's rhododendron</name>
    <dbReference type="NCBI Taxonomy" id="118357"/>
    <lineage>
        <taxon>Eukaryota</taxon>
        <taxon>Viridiplantae</taxon>
        <taxon>Streptophyta</taxon>
        <taxon>Embryophyta</taxon>
        <taxon>Tracheophyta</taxon>
        <taxon>Spermatophyta</taxon>
        <taxon>Magnoliopsida</taxon>
        <taxon>eudicotyledons</taxon>
        <taxon>Gunneridae</taxon>
        <taxon>Pentapetalae</taxon>
        <taxon>asterids</taxon>
        <taxon>Ericales</taxon>
        <taxon>Ericaceae</taxon>
        <taxon>Ericoideae</taxon>
        <taxon>Rhodoreae</taxon>
        <taxon>Rhododendron</taxon>
    </lineage>
</organism>
<name>A0A834L6P4_RHOSS</name>
<comment type="caution">
    <text evidence="1">The sequence shown here is derived from an EMBL/GenBank/DDBJ whole genome shotgun (WGS) entry which is preliminary data.</text>
</comment>
<dbReference type="PANTHER" id="PTHR33116">
    <property type="entry name" value="REVERSE TRANSCRIPTASE ZINC-BINDING DOMAIN-CONTAINING PROTEIN-RELATED-RELATED"/>
    <property type="match status" value="1"/>
</dbReference>
<gene>
    <name evidence="1" type="ORF">RHSIM_Rhsim13G0061700</name>
</gene>